<gene>
    <name evidence="3" type="ORF">WA1_06925</name>
</gene>
<accession>A0A139WSZ9</accession>
<name>A0A139WSZ9_9CYAN</name>
<dbReference type="OrthoDB" id="467411at2"/>
<evidence type="ECO:0000313" key="3">
    <source>
        <dbReference type="EMBL" id="KYC35550.1"/>
    </source>
</evidence>
<dbReference type="AlphaFoldDB" id="A0A139WSZ9"/>
<dbReference type="STRING" id="128403.WA1_06925"/>
<sequence length="120" mass="13507">MKRVWLVVSVLFLGIFIWGGILSNTVSSQQYDSRVSNLEADLNRLETRVIRIESLLSQNRPVPPTSTTKTPSSSSPSQKTVPPQDRDLMFDRLATLVVELKQQVNALQGRVTKLEKRSVL</sequence>
<feature type="compositionally biased region" description="Low complexity" evidence="2">
    <location>
        <begin position="65"/>
        <end position="83"/>
    </location>
</feature>
<feature type="coiled-coil region" evidence="1">
    <location>
        <begin position="28"/>
        <end position="55"/>
    </location>
</feature>
<keyword evidence="4" id="KW-1185">Reference proteome</keyword>
<keyword evidence="1" id="KW-0175">Coiled coil</keyword>
<evidence type="ECO:0000313" key="4">
    <source>
        <dbReference type="Proteomes" id="UP000076925"/>
    </source>
</evidence>
<proteinExistence type="predicted"/>
<dbReference type="RefSeq" id="WP_017747825.1">
    <property type="nucleotide sequence ID" value="NZ_KQ976354.1"/>
</dbReference>
<feature type="region of interest" description="Disordered" evidence="2">
    <location>
        <begin position="56"/>
        <end position="86"/>
    </location>
</feature>
<protein>
    <submittedName>
        <fullName evidence="3">Uncharacterized protein</fullName>
    </submittedName>
</protein>
<dbReference type="Proteomes" id="UP000076925">
    <property type="component" value="Unassembled WGS sequence"/>
</dbReference>
<evidence type="ECO:0000256" key="1">
    <source>
        <dbReference type="SAM" id="Coils"/>
    </source>
</evidence>
<comment type="caution">
    <text evidence="3">The sequence shown here is derived from an EMBL/GenBank/DDBJ whole genome shotgun (WGS) entry which is preliminary data.</text>
</comment>
<evidence type="ECO:0000256" key="2">
    <source>
        <dbReference type="SAM" id="MobiDB-lite"/>
    </source>
</evidence>
<reference evidence="3 4" key="1">
    <citation type="journal article" date="2013" name="Genome Biol. Evol.">
        <title>Genomes of Stigonematalean cyanobacteria (subsection V) and the evolution of oxygenic photosynthesis from prokaryotes to plastids.</title>
        <authorList>
            <person name="Dagan T."/>
            <person name="Roettger M."/>
            <person name="Stucken K."/>
            <person name="Landan G."/>
            <person name="Koch R."/>
            <person name="Major P."/>
            <person name="Gould S.B."/>
            <person name="Goremykin V.V."/>
            <person name="Rippka R."/>
            <person name="Tandeau de Marsac N."/>
            <person name="Gugger M."/>
            <person name="Lockhart P.J."/>
            <person name="Allen J.F."/>
            <person name="Brune I."/>
            <person name="Maus I."/>
            <person name="Puhler A."/>
            <person name="Martin W.F."/>
        </authorList>
    </citation>
    <scope>NUCLEOTIDE SEQUENCE [LARGE SCALE GENOMIC DNA]</scope>
    <source>
        <strain evidence="3 4">PCC 7110</strain>
    </source>
</reference>
<dbReference type="EMBL" id="ANNX02000051">
    <property type="protein sequence ID" value="KYC35550.1"/>
    <property type="molecule type" value="Genomic_DNA"/>
</dbReference>
<organism evidence="3 4">
    <name type="scientific">Scytonema hofmannii PCC 7110</name>
    <dbReference type="NCBI Taxonomy" id="128403"/>
    <lineage>
        <taxon>Bacteria</taxon>
        <taxon>Bacillati</taxon>
        <taxon>Cyanobacteriota</taxon>
        <taxon>Cyanophyceae</taxon>
        <taxon>Nostocales</taxon>
        <taxon>Scytonemataceae</taxon>
        <taxon>Scytonema</taxon>
    </lineage>
</organism>